<feature type="zinc finger region" description="C4-type" evidence="7">
    <location>
        <begin position="56"/>
        <end position="71"/>
    </location>
</feature>
<dbReference type="RefSeq" id="WP_350401063.1">
    <property type="nucleotide sequence ID" value="NZ_JBELOE010000116.1"/>
</dbReference>
<keyword evidence="4 7" id="KW-0862">Zinc</keyword>
<dbReference type="InterPro" id="IPR000093">
    <property type="entry name" value="DNA_Rcmb_RecR"/>
</dbReference>
<dbReference type="InterPro" id="IPR034137">
    <property type="entry name" value="TOPRIM_RecR"/>
</dbReference>
<keyword evidence="2 7" id="KW-0227">DNA damage</keyword>
<comment type="similarity">
    <text evidence="7">Belongs to the RecR family.</text>
</comment>
<dbReference type="PROSITE" id="PS50880">
    <property type="entry name" value="TOPRIM"/>
    <property type="match status" value="1"/>
</dbReference>
<dbReference type="Gene3D" id="3.40.1360.10">
    <property type="match status" value="1"/>
</dbReference>
<evidence type="ECO:0000256" key="3">
    <source>
        <dbReference type="ARBA" id="ARBA00022771"/>
    </source>
</evidence>
<comment type="function">
    <text evidence="7">May play a role in DNA repair. It seems to be involved in an RecBC-independent recombinational process of DNA repair. It may act with RecF and RecO.</text>
</comment>
<dbReference type="PANTHER" id="PTHR30446:SF0">
    <property type="entry name" value="RECOMBINATION PROTEIN RECR"/>
    <property type="match status" value="1"/>
</dbReference>
<sequence>MKFSPLLDALIESLRILPGVGPKSAQRMAFMLLEHSNGAKKLAKNILAAVDGIQSCSQCRNYTQQPVCDICQSEIRKYAGQLCVVASPLDVLSIEQTGHYQGRYFVLKGLLSPIDGIGPDELGLDLLAKQLQQSSVRELILATSPSVEGEATAYYVSEMAKAASIEVTRLAQGLPSSGELSAIDSRTLGHAFSGRKQL</sequence>
<dbReference type="Pfam" id="PF21176">
    <property type="entry name" value="RecR_HhH"/>
    <property type="match status" value="1"/>
</dbReference>
<dbReference type="EMBL" id="JBELOE010000116">
    <property type="protein sequence ID" value="MER2491432.1"/>
    <property type="molecule type" value="Genomic_DNA"/>
</dbReference>
<evidence type="ECO:0000256" key="2">
    <source>
        <dbReference type="ARBA" id="ARBA00022763"/>
    </source>
</evidence>
<evidence type="ECO:0000313" key="9">
    <source>
        <dbReference type="EMBL" id="MER2491432.1"/>
    </source>
</evidence>
<accession>A0ABV1REU2</accession>
<dbReference type="SMART" id="SM00493">
    <property type="entry name" value="TOPRIM"/>
    <property type="match status" value="1"/>
</dbReference>
<keyword evidence="1 7" id="KW-0479">Metal-binding</keyword>
<evidence type="ECO:0000256" key="1">
    <source>
        <dbReference type="ARBA" id="ARBA00022723"/>
    </source>
</evidence>
<evidence type="ECO:0000256" key="5">
    <source>
        <dbReference type="ARBA" id="ARBA00023172"/>
    </source>
</evidence>
<name>A0ABV1REU2_9ALTE</name>
<gene>
    <name evidence="7 9" type="primary">recR</name>
    <name evidence="9" type="ORF">ABS311_06010</name>
</gene>
<reference evidence="9 10" key="1">
    <citation type="submission" date="2024-06" db="EMBL/GenBank/DDBJ databases">
        <authorList>
            <person name="Chen R.Y."/>
        </authorList>
    </citation>
    <scope>NUCLEOTIDE SEQUENCE [LARGE SCALE GENOMIC DNA]</scope>
    <source>
        <strain evidence="9 10">D2</strain>
    </source>
</reference>
<comment type="caution">
    <text evidence="9">The sequence shown here is derived from an EMBL/GenBank/DDBJ whole genome shotgun (WGS) entry which is preliminary data.</text>
</comment>
<dbReference type="HAMAP" id="MF_00017">
    <property type="entry name" value="RecR"/>
    <property type="match status" value="1"/>
</dbReference>
<evidence type="ECO:0000256" key="6">
    <source>
        <dbReference type="ARBA" id="ARBA00023204"/>
    </source>
</evidence>
<protein>
    <recommendedName>
        <fullName evidence="7">Recombination protein RecR</fullName>
    </recommendedName>
</protein>
<dbReference type="Proteomes" id="UP001467690">
    <property type="component" value="Unassembled WGS sequence"/>
</dbReference>
<evidence type="ECO:0000256" key="4">
    <source>
        <dbReference type="ARBA" id="ARBA00022833"/>
    </source>
</evidence>
<dbReference type="PANTHER" id="PTHR30446">
    <property type="entry name" value="RECOMBINATION PROTEIN RECR"/>
    <property type="match status" value="1"/>
</dbReference>
<dbReference type="CDD" id="cd01025">
    <property type="entry name" value="TOPRIM_recR"/>
    <property type="match status" value="1"/>
</dbReference>
<keyword evidence="5 7" id="KW-0233">DNA recombination</keyword>
<dbReference type="InterPro" id="IPR015967">
    <property type="entry name" value="Rcmb_RecR_Znf"/>
</dbReference>
<dbReference type="SUPFAM" id="SSF111304">
    <property type="entry name" value="Recombination protein RecR"/>
    <property type="match status" value="1"/>
</dbReference>
<evidence type="ECO:0000256" key="7">
    <source>
        <dbReference type="HAMAP-Rule" id="MF_00017"/>
    </source>
</evidence>
<dbReference type="Pfam" id="PF02132">
    <property type="entry name" value="RecR_ZnF"/>
    <property type="match status" value="1"/>
</dbReference>
<keyword evidence="3 7" id="KW-0863">Zinc-finger</keyword>
<feature type="domain" description="Toprim" evidence="8">
    <location>
        <begin position="80"/>
        <end position="175"/>
    </location>
</feature>
<evidence type="ECO:0000259" key="8">
    <source>
        <dbReference type="PROSITE" id="PS50880"/>
    </source>
</evidence>
<dbReference type="Pfam" id="PF21175">
    <property type="entry name" value="RecR_C"/>
    <property type="match status" value="1"/>
</dbReference>
<keyword evidence="10" id="KW-1185">Reference proteome</keyword>
<dbReference type="NCBIfam" id="TIGR00615">
    <property type="entry name" value="recR"/>
    <property type="match status" value="1"/>
</dbReference>
<dbReference type="InterPro" id="IPR006171">
    <property type="entry name" value="TOPRIM_dom"/>
</dbReference>
<dbReference type="Gene3D" id="1.10.8.420">
    <property type="entry name" value="RecR Domain 1"/>
    <property type="match status" value="1"/>
</dbReference>
<evidence type="ECO:0000313" key="10">
    <source>
        <dbReference type="Proteomes" id="UP001467690"/>
    </source>
</evidence>
<organism evidence="9 10">
    <name type="scientific">Catenovulum sediminis</name>
    <dbReference type="NCBI Taxonomy" id="1740262"/>
    <lineage>
        <taxon>Bacteria</taxon>
        <taxon>Pseudomonadati</taxon>
        <taxon>Pseudomonadota</taxon>
        <taxon>Gammaproteobacteria</taxon>
        <taxon>Alteromonadales</taxon>
        <taxon>Alteromonadaceae</taxon>
        <taxon>Catenovulum</taxon>
    </lineage>
</organism>
<dbReference type="Pfam" id="PF13662">
    <property type="entry name" value="Toprim_4"/>
    <property type="match status" value="1"/>
</dbReference>
<proteinExistence type="inferred from homology"/>
<keyword evidence="6 7" id="KW-0234">DNA repair</keyword>
<dbReference type="InterPro" id="IPR023627">
    <property type="entry name" value="Rcmb_RecR"/>
</dbReference>